<gene>
    <name evidence="1" type="ORF">J3998_07860</name>
</gene>
<sequence>MAVVFFADLVKKQGLSVLNAFMVYHYEESKDGSGNLHSQIGVVLDDKPINGNGLLEIKKELTRAIKAFSSEFSKRKNKQPDDRVLH</sequence>
<comment type="caution">
    <text evidence="1">The sequence shown here is derived from an EMBL/GenBank/DDBJ whole genome shotgun (WGS) entry which is preliminary data.</text>
</comment>
<proteinExistence type="predicted"/>
<protein>
    <submittedName>
        <fullName evidence="1">Uncharacterized protein</fullName>
    </submittedName>
</protein>
<evidence type="ECO:0000313" key="2">
    <source>
        <dbReference type="Proteomes" id="UP000664835"/>
    </source>
</evidence>
<accession>A0ABS3Q563</accession>
<name>A0ABS3Q563_9GAMM</name>
<dbReference type="Proteomes" id="UP000664835">
    <property type="component" value="Unassembled WGS sequence"/>
</dbReference>
<keyword evidence="2" id="KW-1185">Reference proteome</keyword>
<dbReference type="RefSeq" id="WP_208149653.1">
    <property type="nucleotide sequence ID" value="NZ_JAGETV010000012.1"/>
</dbReference>
<evidence type="ECO:0000313" key="1">
    <source>
        <dbReference type="EMBL" id="MBO1927491.1"/>
    </source>
</evidence>
<dbReference type="EMBL" id="JAGETV010000012">
    <property type="protein sequence ID" value="MBO1927491.1"/>
    <property type="molecule type" value="Genomic_DNA"/>
</dbReference>
<organism evidence="1 2">
    <name type="scientific">Thiomicrorhabdus marina</name>
    <dbReference type="NCBI Taxonomy" id="2818442"/>
    <lineage>
        <taxon>Bacteria</taxon>
        <taxon>Pseudomonadati</taxon>
        <taxon>Pseudomonadota</taxon>
        <taxon>Gammaproteobacteria</taxon>
        <taxon>Thiotrichales</taxon>
        <taxon>Piscirickettsiaceae</taxon>
        <taxon>Thiomicrorhabdus</taxon>
    </lineage>
</organism>
<reference evidence="1 2" key="1">
    <citation type="submission" date="2021-03" db="EMBL/GenBank/DDBJ databases">
        <title>Thiomicrorhabdus sp.nov.,novel sulfur-oxidizing bacteria isolated from coastal sediment.</title>
        <authorList>
            <person name="Liu X."/>
        </authorList>
    </citation>
    <scope>NUCLEOTIDE SEQUENCE [LARGE SCALE GENOMIC DNA]</scope>
    <source>
        <strain evidence="1 2">6S2-11</strain>
    </source>
</reference>